<accession>A0AAD5MGB2</accession>
<comment type="caution">
    <text evidence="1">The sequence shown here is derived from an EMBL/GenBank/DDBJ whole genome shotgun (WGS) entry which is preliminary data.</text>
</comment>
<name>A0AAD5MGB2_PARTN</name>
<protein>
    <submittedName>
        <fullName evidence="1">Uncharacterized protein</fullName>
    </submittedName>
</protein>
<evidence type="ECO:0000313" key="2">
    <source>
        <dbReference type="Proteomes" id="UP001196413"/>
    </source>
</evidence>
<reference evidence="1" key="1">
    <citation type="submission" date="2021-06" db="EMBL/GenBank/DDBJ databases">
        <title>Parelaphostrongylus tenuis whole genome reference sequence.</title>
        <authorList>
            <person name="Garwood T.J."/>
            <person name="Larsen P.A."/>
            <person name="Fountain-Jones N.M."/>
            <person name="Garbe J.R."/>
            <person name="Macchietto M.G."/>
            <person name="Kania S.A."/>
            <person name="Gerhold R.W."/>
            <person name="Richards J.E."/>
            <person name="Wolf T.M."/>
        </authorList>
    </citation>
    <scope>NUCLEOTIDE SEQUENCE</scope>
    <source>
        <strain evidence="1">MNPRO001-30</strain>
        <tissue evidence="1">Meninges</tissue>
    </source>
</reference>
<dbReference type="AlphaFoldDB" id="A0AAD5MGB2"/>
<evidence type="ECO:0000313" key="1">
    <source>
        <dbReference type="EMBL" id="KAJ1357440.1"/>
    </source>
</evidence>
<organism evidence="1 2">
    <name type="scientific">Parelaphostrongylus tenuis</name>
    <name type="common">Meningeal worm</name>
    <dbReference type="NCBI Taxonomy" id="148309"/>
    <lineage>
        <taxon>Eukaryota</taxon>
        <taxon>Metazoa</taxon>
        <taxon>Ecdysozoa</taxon>
        <taxon>Nematoda</taxon>
        <taxon>Chromadorea</taxon>
        <taxon>Rhabditida</taxon>
        <taxon>Rhabditina</taxon>
        <taxon>Rhabditomorpha</taxon>
        <taxon>Strongyloidea</taxon>
        <taxon>Metastrongylidae</taxon>
        <taxon>Parelaphostrongylus</taxon>
    </lineage>
</organism>
<sequence>MQSGCIITGNTVSGISTAMEAAQMCMAGMRVRMAGVPDPHRTISGSLSTTNIIMVNWPRAMWQSVLNKTVRTLALGQFGSHFLRQLLLSEKTDVEL</sequence>
<proteinExistence type="predicted"/>
<gene>
    <name evidence="1" type="ORF">KIN20_015594</name>
</gene>
<dbReference type="EMBL" id="JAHQIW010003138">
    <property type="protein sequence ID" value="KAJ1357440.1"/>
    <property type="molecule type" value="Genomic_DNA"/>
</dbReference>
<keyword evidence="2" id="KW-1185">Reference proteome</keyword>
<dbReference type="Proteomes" id="UP001196413">
    <property type="component" value="Unassembled WGS sequence"/>
</dbReference>